<evidence type="ECO:0000313" key="1">
    <source>
        <dbReference type="EMBL" id="KZK05404.1"/>
    </source>
</evidence>
<dbReference type="Proteomes" id="UP000076519">
    <property type="component" value="Unassembled WGS sequence"/>
</dbReference>
<dbReference type="PATRIC" id="fig|1359.32.peg.977"/>
<reference evidence="1 2" key="1">
    <citation type="submission" date="2015-08" db="EMBL/GenBank/DDBJ databases">
        <title>Draft Genome Sequences of 11 Lactococcus lactis subspecies cremoris strains.</title>
        <authorList>
            <person name="Wels M."/>
            <person name="Backus L."/>
            <person name="Boekhorst J."/>
            <person name="Dijkstra A."/>
            <person name="Beerthuizen M."/>
            <person name="Siezen R."/>
            <person name="Bachmann H."/>
            <person name="Van Hijum S."/>
        </authorList>
    </citation>
    <scope>NUCLEOTIDE SEQUENCE [LARGE SCALE GENOMIC DNA]</scope>
    <source>
        <strain evidence="1 2">KW10</strain>
    </source>
</reference>
<name>A0A166J213_LACLC</name>
<accession>A0A166J213</accession>
<sequence>MPVETKKVLLSFRFFIIKNKMEGKVIVHTLKKENEGQI</sequence>
<protein>
    <submittedName>
        <fullName evidence="1">Uncharacterized protein</fullName>
    </submittedName>
</protein>
<gene>
    <name evidence="1" type="ORF">AB996_1927</name>
</gene>
<evidence type="ECO:0000313" key="2">
    <source>
        <dbReference type="Proteomes" id="UP000076519"/>
    </source>
</evidence>
<comment type="caution">
    <text evidence="1">The sequence shown here is derived from an EMBL/GenBank/DDBJ whole genome shotgun (WGS) entry which is preliminary data.</text>
</comment>
<dbReference type="AlphaFoldDB" id="A0A166J213"/>
<dbReference type="EMBL" id="LIYF01000030">
    <property type="protein sequence ID" value="KZK05404.1"/>
    <property type="molecule type" value="Genomic_DNA"/>
</dbReference>
<organism evidence="1 2">
    <name type="scientific">Lactococcus lactis subsp. cremoris</name>
    <name type="common">Streptococcus cremoris</name>
    <dbReference type="NCBI Taxonomy" id="1359"/>
    <lineage>
        <taxon>Bacteria</taxon>
        <taxon>Bacillati</taxon>
        <taxon>Bacillota</taxon>
        <taxon>Bacilli</taxon>
        <taxon>Lactobacillales</taxon>
        <taxon>Streptococcaceae</taxon>
        <taxon>Lactococcus</taxon>
    </lineage>
</organism>
<proteinExistence type="predicted"/>